<dbReference type="AlphaFoldDB" id="A0A2P5XL41"/>
<dbReference type="EMBL" id="KZ664652">
    <property type="protein sequence ID" value="PPS04083.1"/>
    <property type="molecule type" value="Genomic_DNA"/>
</dbReference>
<feature type="compositionally biased region" description="Low complexity" evidence="1">
    <location>
        <begin position="65"/>
        <end position="76"/>
    </location>
</feature>
<evidence type="ECO:0000256" key="1">
    <source>
        <dbReference type="SAM" id="MobiDB-lite"/>
    </source>
</evidence>
<name>A0A2P5XL41_GOSBA</name>
<proteinExistence type="predicted"/>
<accession>A0A2P5XL41</accession>
<organism evidence="2 3">
    <name type="scientific">Gossypium barbadense</name>
    <name type="common">Sea Island cotton</name>
    <name type="synonym">Hibiscus barbadensis</name>
    <dbReference type="NCBI Taxonomy" id="3634"/>
    <lineage>
        <taxon>Eukaryota</taxon>
        <taxon>Viridiplantae</taxon>
        <taxon>Streptophyta</taxon>
        <taxon>Embryophyta</taxon>
        <taxon>Tracheophyta</taxon>
        <taxon>Spermatophyta</taxon>
        <taxon>Magnoliopsida</taxon>
        <taxon>eudicotyledons</taxon>
        <taxon>Gunneridae</taxon>
        <taxon>Pentapetalae</taxon>
        <taxon>rosids</taxon>
        <taxon>malvids</taxon>
        <taxon>Malvales</taxon>
        <taxon>Malvaceae</taxon>
        <taxon>Malvoideae</taxon>
        <taxon>Gossypium</taxon>
    </lineage>
</organism>
<gene>
    <name evidence="2" type="ORF">GOBAR_AA16600</name>
</gene>
<sequence>MMQGMQLGKKKFGVECEPKDFPISYAHCAKQKWEYQNKNLVGVEEGEEPTSQPKRKRYAYKQGKSSSGDARSHASSNIDSIVGGSNLQEEQEEMATICGTSSSKGVCRGKPTTITPKSVADDEEVVIVSDPSIIPTIITTIIVTASVVTTSAIVATSSNLVSTAPSISSTKASIPPLLPCPAVSSIAGVDKGKRVLG</sequence>
<reference evidence="2 3" key="1">
    <citation type="submission" date="2015-01" db="EMBL/GenBank/DDBJ databases">
        <title>Genome of allotetraploid Gossypium barbadense reveals genomic plasticity and fiber elongation in cotton evolution.</title>
        <authorList>
            <person name="Chen X."/>
            <person name="Liu X."/>
            <person name="Zhao B."/>
            <person name="Zheng H."/>
            <person name="Hu Y."/>
            <person name="Lu G."/>
            <person name="Yang C."/>
            <person name="Chen J."/>
            <person name="Shan C."/>
            <person name="Zhang L."/>
            <person name="Zhou Y."/>
            <person name="Wang L."/>
            <person name="Guo W."/>
            <person name="Bai Y."/>
            <person name="Ruan J."/>
            <person name="Shangguan X."/>
            <person name="Mao Y."/>
            <person name="Jiang J."/>
            <person name="Zhu Y."/>
            <person name="Lei J."/>
            <person name="Kang H."/>
            <person name="Chen S."/>
            <person name="He X."/>
            <person name="Wang R."/>
            <person name="Wang Y."/>
            <person name="Chen J."/>
            <person name="Wang L."/>
            <person name="Yu S."/>
            <person name="Wang B."/>
            <person name="Wei J."/>
            <person name="Song S."/>
            <person name="Lu X."/>
            <person name="Gao Z."/>
            <person name="Gu W."/>
            <person name="Deng X."/>
            <person name="Ma D."/>
            <person name="Wang S."/>
            <person name="Liang W."/>
            <person name="Fang L."/>
            <person name="Cai C."/>
            <person name="Zhu X."/>
            <person name="Zhou B."/>
            <person name="Zhang Y."/>
            <person name="Chen Z."/>
            <person name="Xu S."/>
            <person name="Zhu R."/>
            <person name="Wang S."/>
            <person name="Zhang T."/>
            <person name="Zhao G."/>
        </authorList>
    </citation>
    <scope>NUCLEOTIDE SEQUENCE [LARGE SCALE GENOMIC DNA]</scope>
    <source>
        <strain evidence="3">cv. Xinhai21</strain>
        <tissue evidence="2">Leaf</tissue>
    </source>
</reference>
<dbReference type="Proteomes" id="UP000239757">
    <property type="component" value="Unassembled WGS sequence"/>
</dbReference>
<feature type="region of interest" description="Disordered" evidence="1">
    <location>
        <begin position="41"/>
        <end position="79"/>
    </location>
</feature>
<protein>
    <submittedName>
        <fullName evidence="2">Uncharacterized protein</fullName>
    </submittedName>
</protein>
<evidence type="ECO:0000313" key="2">
    <source>
        <dbReference type="EMBL" id="PPS04083.1"/>
    </source>
</evidence>
<evidence type="ECO:0000313" key="3">
    <source>
        <dbReference type="Proteomes" id="UP000239757"/>
    </source>
</evidence>